<dbReference type="InterPro" id="IPR006439">
    <property type="entry name" value="HAD-SF_hydro_IA"/>
</dbReference>
<dbReference type="Gene3D" id="3.40.50.1000">
    <property type="entry name" value="HAD superfamily/HAD-like"/>
    <property type="match status" value="1"/>
</dbReference>
<proteinExistence type="predicted"/>
<sequence>MYEAVFFDLDGTLIDTETLALRSNRLVFEAHGHEVDEAFLHSMIGKDLPTMNAVLRRVMPELDLERFAEEATTAFLHEMERGLELKPGVRQLLNHLPLPKVVVTSSGRASAHHKISLTGIADAFVDVISVDDVTRAKPAPEPYLLAAERLGVNPKRCLVFEDSEIGAEAGHRAGCTVVQVEDVLKPSGRWAHHVAKDLLSGARMAGLMA</sequence>
<accession>A0ABS8CJH3</accession>
<dbReference type="Pfam" id="PF13419">
    <property type="entry name" value="HAD_2"/>
    <property type="match status" value="1"/>
</dbReference>
<evidence type="ECO:0000313" key="1">
    <source>
        <dbReference type="EMBL" id="MCB5409534.1"/>
    </source>
</evidence>
<dbReference type="SFLD" id="SFLDG01135">
    <property type="entry name" value="C1.5.6:_HAD__Beta-PGM__Phospha"/>
    <property type="match status" value="1"/>
</dbReference>
<dbReference type="PANTHER" id="PTHR18901:SF38">
    <property type="entry name" value="PSEUDOURIDINE-5'-PHOSPHATASE"/>
    <property type="match status" value="1"/>
</dbReference>
<protein>
    <submittedName>
        <fullName evidence="1">HAD family phosphatase</fullName>
    </submittedName>
</protein>
<dbReference type="Proteomes" id="UP001198571">
    <property type="component" value="Unassembled WGS sequence"/>
</dbReference>
<evidence type="ECO:0000313" key="2">
    <source>
        <dbReference type="Proteomes" id="UP001198571"/>
    </source>
</evidence>
<keyword evidence="2" id="KW-1185">Reference proteome</keyword>
<dbReference type="SFLD" id="SFLDS00003">
    <property type="entry name" value="Haloacid_Dehalogenase"/>
    <property type="match status" value="1"/>
</dbReference>
<dbReference type="EMBL" id="JACDXX010000004">
    <property type="protein sequence ID" value="MCB5409534.1"/>
    <property type="molecule type" value="Genomic_DNA"/>
</dbReference>
<dbReference type="InterPro" id="IPR036412">
    <property type="entry name" value="HAD-like_sf"/>
</dbReference>
<gene>
    <name evidence="1" type="ORF">H0485_05900</name>
</gene>
<dbReference type="InterPro" id="IPR023198">
    <property type="entry name" value="PGP-like_dom2"/>
</dbReference>
<dbReference type="NCBIfam" id="TIGR01509">
    <property type="entry name" value="HAD-SF-IA-v3"/>
    <property type="match status" value="1"/>
</dbReference>
<dbReference type="CDD" id="cd07505">
    <property type="entry name" value="HAD_BPGM-like"/>
    <property type="match status" value="1"/>
</dbReference>
<dbReference type="Gene3D" id="1.10.150.240">
    <property type="entry name" value="Putative phosphatase, domain 2"/>
    <property type="match status" value="1"/>
</dbReference>
<dbReference type="SFLD" id="SFLDG01129">
    <property type="entry name" value="C1.5:_HAD__Beta-PGM__Phosphata"/>
    <property type="match status" value="1"/>
</dbReference>
<dbReference type="InterPro" id="IPR023214">
    <property type="entry name" value="HAD_sf"/>
</dbReference>
<dbReference type="PRINTS" id="PR00413">
    <property type="entry name" value="HADHALOGNASE"/>
</dbReference>
<comment type="caution">
    <text evidence="1">The sequence shown here is derived from an EMBL/GenBank/DDBJ whole genome shotgun (WGS) entry which is preliminary data.</text>
</comment>
<dbReference type="PANTHER" id="PTHR18901">
    <property type="entry name" value="2-DEOXYGLUCOSE-6-PHOSPHATE PHOSPHATASE 2"/>
    <property type="match status" value="1"/>
</dbReference>
<name>A0ABS8CJH3_9RHOB</name>
<dbReference type="InterPro" id="IPR041492">
    <property type="entry name" value="HAD_2"/>
</dbReference>
<reference evidence="1 2" key="1">
    <citation type="submission" date="2020-07" db="EMBL/GenBank/DDBJ databases">
        <title>Pseudogemmobacter sp. nov., isolated from poultry manure in Taiwan.</title>
        <authorList>
            <person name="Lin S.-Y."/>
            <person name="Tang Y.-S."/>
            <person name="Young C.-C."/>
        </authorList>
    </citation>
    <scope>NUCLEOTIDE SEQUENCE [LARGE SCALE GENOMIC DNA]</scope>
    <source>
        <strain evidence="1 2">CC-YST710</strain>
    </source>
</reference>
<dbReference type="SUPFAM" id="SSF56784">
    <property type="entry name" value="HAD-like"/>
    <property type="match status" value="1"/>
</dbReference>
<dbReference type="RefSeq" id="WP_226934440.1">
    <property type="nucleotide sequence ID" value="NZ_JACDXX010000004.1"/>
</dbReference>
<organism evidence="1 2">
    <name type="scientific">Pseudogemmobacter faecipullorum</name>
    <dbReference type="NCBI Taxonomy" id="2755041"/>
    <lineage>
        <taxon>Bacteria</taxon>
        <taxon>Pseudomonadati</taxon>
        <taxon>Pseudomonadota</taxon>
        <taxon>Alphaproteobacteria</taxon>
        <taxon>Rhodobacterales</taxon>
        <taxon>Paracoccaceae</taxon>
        <taxon>Pseudogemmobacter</taxon>
    </lineage>
</organism>